<keyword evidence="1" id="KW-0732">Signal</keyword>
<sequence length="279" mass="31781">MPRSWSVGMGIFGLLLAASSVSAQELRVYTRTVDLSDSKPGDEGRAPVVARSLTLFHAGKVYDYIESLREVTIYDPAHRRFFVIQDSLGAYAEVTQDEVRRFLGLAEDKVRELTGDLVRQPDSGGSAALDLLQLQLRPQFEVRYDESARRLRLQAPRFQYDVVCASTPQLAAVDAYLKYADAIAELNAVLHPHSLLPGPRWQVNQELRQRQMLPVSVRRRMEYGRVSDLQSLHEWAWKLDEHDRKLITHWESQLSPQKLRPMSFKQLQQSVLGGGLAQR</sequence>
<evidence type="ECO:0000256" key="1">
    <source>
        <dbReference type="SAM" id="SignalP"/>
    </source>
</evidence>
<reference evidence="2" key="1">
    <citation type="journal article" date="2020" name="mSystems">
        <title>Genome- and Community-Level Interaction Insights into Carbon Utilization and Element Cycling Functions of Hydrothermarchaeota in Hydrothermal Sediment.</title>
        <authorList>
            <person name="Zhou Z."/>
            <person name="Liu Y."/>
            <person name="Xu W."/>
            <person name="Pan J."/>
            <person name="Luo Z.H."/>
            <person name="Li M."/>
        </authorList>
    </citation>
    <scope>NUCLEOTIDE SEQUENCE [LARGE SCALE GENOMIC DNA]</scope>
    <source>
        <strain evidence="2">SpSt-339</strain>
    </source>
</reference>
<dbReference type="EMBL" id="DSOK01000394">
    <property type="protein sequence ID" value="HEN16638.1"/>
    <property type="molecule type" value="Genomic_DNA"/>
</dbReference>
<comment type="caution">
    <text evidence="2">The sequence shown here is derived from an EMBL/GenBank/DDBJ whole genome shotgun (WGS) entry which is preliminary data.</text>
</comment>
<accession>A0A7C2K261</accession>
<proteinExistence type="predicted"/>
<name>A0A7C2K261_9PLAN</name>
<protein>
    <submittedName>
        <fullName evidence="2">Uncharacterized protein</fullName>
    </submittedName>
</protein>
<gene>
    <name evidence="2" type="ORF">ENQ76_14350</name>
</gene>
<feature type="signal peptide" evidence="1">
    <location>
        <begin position="1"/>
        <end position="23"/>
    </location>
</feature>
<feature type="chain" id="PRO_5028437106" evidence="1">
    <location>
        <begin position="24"/>
        <end position="279"/>
    </location>
</feature>
<dbReference type="AlphaFoldDB" id="A0A7C2K261"/>
<evidence type="ECO:0000313" key="2">
    <source>
        <dbReference type="EMBL" id="HEN16638.1"/>
    </source>
</evidence>
<organism evidence="2">
    <name type="scientific">Schlesneria paludicola</name>
    <dbReference type="NCBI Taxonomy" id="360056"/>
    <lineage>
        <taxon>Bacteria</taxon>
        <taxon>Pseudomonadati</taxon>
        <taxon>Planctomycetota</taxon>
        <taxon>Planctomycetia</taxon>
        <taxon>Planctomycetales</taxon>
        <taxon>Planctomycetaceae</taxon>
        <taxon>Schlesneria</taxon>
    </lineage>
</organism>